<protein>
    <submittedName>
        <fullName evidence="3">Putative PEP-CTERM system TPR-repeat lipoprotein</fullName>
    </submittedName>
</protein>
<dbReference type="PROSITE" id="PS50005">
    <property type="entry name" value="TPR"/>
    <property type="match status" value="1"/>
</dbReference>
<accession>A0A1I2RJ19</accession>
<dbReference type="SMART" id="SM00028">
    <property type="entry name" value="TPR"/>
    <property type="match status" value="11"/>
</dbReference>
<dbReference type="SUPFAM" id="SSF48452">
    <property type="entry name" value="TPR-like"/>
    <property type="match status" value="4"/>
</dbReference>
<name>A0A1I2RJ19_9GAMM</name>
<dbReference type="AlphaFoldDB" id="A0A1I2RJ19"/>
<dbReference type="RefSeq" id="WP_090727805.1">
    <property type="nucleotide sequence ID" value="NZ_FOOU01000006.1"/>
</dbReference>
<proteinExistence type="predicted"/>
<dbReference type="NCBIfam" id="TIGR02917">
    <property type="entry name" value="PEP_TPR_lipo"/>
    <property type="match status" value="1"/>
</dbReference>
<evidence type="ECO:0000313" key="3">
    <source>
        <dbReference type="EMBL" id="SFG40083.1"/>
    </source>
</evidence>
<reference evidence="4" key="1">
    <citation type="submission" date="2016-10" db="EMBL/GenBank/DDBJ databases">
        <authorList>
            <person name="Varghese N."/>
            <person name="Submissions S."/>
        </authorList>
    </citation>
    <scope>NUCLEOTIDE SEQUENCE [LARGE SCALE GENOMIC DNA]</scope>
    <source>
        <strain evidence="4">CGMCC 1.10971</strain>
    </source>
</reference>
<dbReference type="PANTHER" id="PTHR12558">
    <property type="entry name" value="CELL DIVISION CYCLE 16,23,27"/>
    <property type="match status" value="1"/>
</dbReference>
<dbReference type="OrthoDB" id="6110507at2"/>
<dbReference type="Pfam" id="PF14559">
    <property type="entry name" value="TPR_19"/>
    <property type="match status" value="2"/>
</dbReference>
<sequence>MSIFSRAGVLILTFSCLTPLAVADNRQDVGMYFEDANKLYYQDELPEAIIQLKNALQANPQHLPSLLLSGEIYLQQGDPKAAEYALRQALIYGADSSLVVLNLAKSYLQLGNYQRIISDLQVDGLSQPVQVDLLGYRAEAYTLLDQLPDARFSIDLALNKDARALLPRLANVILLIREGALDEALDNAQVVITDWPEDARSWNSHASVMHAQGDLASAIQSYQKALTIQPSHVDARVAKVGALIDLARLDEAADDLAFLKKEYPYEPRAAYFRGLLLSKAGDEEGARLEYVRCTEVIAVLSKDKVASDPQLLMSAALAHYALNQLESARNYLQLYLNKVPSDVGAHKLLADVLLKQGDPENAIKILNTARSLLQSDADLLTMLAAAYSQTGRHARATRLLEEAVSSGGSLFTKTQLAKSLLRSGDVERGMQALEKIHAQEPTQQTGFLLTVSYLKQKAFEKAEGTAHQLVGLDPDNVTYRNLFGIALFSQGKMEVAREQFNLILKQAPSFSAAQINIVKIDIAEQKLSQARTQMELLLVQYPENTSVMLEMSRLELASEKQDEALRWAEKAFALDSRSLEVVLYLTDLYVKLEKLDLAESVARTGVQNHADNLAVLSVLGQIQTLKNQPKAAQVTFKQMVKMAGFDAESLYKIANLQLRINEIADARYSLSKVLQAEPDYFPAEVLEVELSIKLGMLEGAEKSSRKLQKDYPGNPVGFQLLGDVYMARQLYKQADEQYLLGLSIRPASGLISSRYKALQAQNKPAESGRVLEDWLAVHPDDLKIKLAYSEYLIITQDYKQAAILLVQLLNRFPEDPLLLNNMAHVLYKLKRPEALNYAKGAYAKAAHIPQIADTLGWLLVESGNAEGGLKYLREANSRDSNSPEILYHLAVALKAIGRKKEAIIYLERALRAAEIFEERDKAVALKASLLKDKN</sequence>
<keyword evidence="2" id="KW-0732">Signal</keyword>
<dbReference type="EMBL" id="FOOU01000006">
    <property type="protein sequence ID" value="SFG40083.1"/>
    <property type="molecule type" value="Genomic_DNA"/>
</dbReference>
<dbReference type="Proteomes" id="UP000198623">
    <property type="component" value="Unassembled WGS sequence"/>
</dbReference>
<evidence type="ECO:0000313" key="4">
    <source>
        <dbReference type="Proteomes" id="UP000198623"/>
    </source>
</evidence>
<evidence type="ECO:0000256" key="1">
    <source>
        <dbReference type="PROSITE-ProRule" id="PRU00339"/>
    </source>
</evidence>
<feature type="chain" id="PRO_5011498557" evidence="2">
    <location>
        <begin position="24"/>
        <end position="934"/>
    </location>
</feature>
<dbReference type="Pfam" id="PF13432">
    <property type="entry name" value="TPR_16"/>
    <property type="match status" value="3"/>
</dbReference>
<keyword evidence="4" id="KW-1185">Reference proteome</keyword>
<dbReference type="Gene3D" id="1.25.40.10">
    <property type="entry name" value="Tetratricopeptide repeat domain"/>
    <property type="match status" value="6"/>
</dbReference>
<dbReference type="InterPro" id="IPR014266">
    <property type="entry name" value="PEP-CTERM_TPR_PrsT"/>
</dbReference>
<dbReference type="STRING" id="1045558.SAMN05216175_106121"/>
<evidence type="ECO:0000256" key="2">
    <source>
        <dbReference type="SAM" id="SignalP"/>
    </source>
</evidence>
<feature type="repeat" description="TPR" evidence="1">
    <location>
        <begin position="199"/>
        <end position="232"/>
    </location>
</feature>
<dbReference type="InterPro" id="IPR019734">
    <property type="entry name" value="TPR_rpt"/>
</dbReference>
<feature type="signal peptide" evidence="2">
    <location>
        <begin position="1"/>
        <end position="23"/>
    </location>
</feature>
<dbReference type="PANTHER" id="PTHR12558:SF13">
    <property type="entry name" value="CELL DIVISION CYCLE PROTEIN 27 HOMOLOG"/>
    <property type="match status" value="1"/>
</dbReference>
<keyword evidence="1" id="KW-0802">TPR repeat</keyword>
<gene>
    <name evidence="3" type="ORF">SAMN05216175_106121</name>
</gene>
<dbReference type="InterPro" id="IPR011990">
    <property type="entry name" value="TPR-like_helical_dom_sf"/>
</dbReference>
<organism evidence="3 4">
    <name type="scientific">Neptunomonas qingdaonensis</name>
    <dbReference type="NCBI Taxonomy" id="1045558"/>
    <lineage>
        <taxon>Bacteria</taxon>
        <taxon>Pseudomonadati</taxon>
        <taxon>Pseudomonadota</taxon>
        <taxon>Gammaproteobacteria</taxon>
        <taxon>Oceanospirillales</taxon>
        <taxon>Oceanospirillaceae</taxon>
        <taxon>Neptunomonas</taxon>
    </lineage>
</organism>
<keyword evidence="3" id="KW-0449">Lipoprotein</keyword>